<keyword evidence="3" id="KW-1185">Reference proteome</keyword>
<name>A0AAE3M4R8_9BACT</name>
<sequence>MDRLDYSMEIIDVNDKKQTDALLSLMNDYMLDDMGLNAELPEELGAKIVKGLQHQNNYMGFLLKEGIRYVALANCFIGFSTFKAKQVLNIHDFVVTPDYRRNGAGYTLLSNINDYCKQNNYGKVTLEVRKDNEKAMKLYLKSGFKDCNPRMYFWENIF</sequence>
<evidence type="ECO:0000259" key="1">
    <source>
        <dbReference type="PROSITE" id="PS51186"/>
    </source>
</evidence>
<evidence type="ECO:0000313" key="2">
    <source>
        <dbReference type="EMBL" id="MCW3787028.1"/>
    </source>
</evidence>
<dbReference type="PROSITE" id="PS51186">
    <property type="entry name" value="GNAT"/>
    <property type="match status" value="1"/>
</dbReference>
<gene>
    <name evidence="2" type="ORF">OM075_11145</name>
</gene>
<dbReference type="CDD" id="cd04301">
    <property type="entry name" value="NAT_SF"/>
    <property type="match status" value="1"/>
</dbReference>
<reference evidence="2" key="1">
    <citation type="submission" date="2022-10" db="EMBL/GenBank/DDBJ databases">
        <authorList>
            <person name="Yu W.X."/>
        </authorList>
    </citation>
    <scope>NUCLEOTIDE SEQUENCE</scope>
    <source>
        <strain evidence="2">AAT</strain>
    </source>
</reference>
<dbReference type="EMBL" id="JAPDPJ010000023">
    <property type="protein sequence ID" value="MCW3787028.1"/>
    <property type="molecule type" value="Genomic_DNA"/>
</dbReference>
<protein>
    <submittedName>
        <fullName evidence="2">GNAT family N-acetyltransferase</fullName>
    </submittedName>
</protein>
<dbReference type="PANTHER" id="PTHR42919:SF35">
    <property type="entry name" value="N-ACETYLTRANSFERASE DOMAIN-CONTAINING PROTEIN"/>
    <property type="match status" value="1"/>
</dbReference>
<dbReference type="InterPro" id="IPR016181">
    <property type="entry name" value="Acyl_CoA_acyltransferase"/>
</dbReference>
<dbReference type="RefSeq" id="WP_301190593.1">
    <property type="nucleotide sequence ID" value="NZ_JAPDPJ010000023.1"/>
</dbReference>
<dbReference type="InterPro" id="IPR051556">
    <property type="entry name" value="N-term/lysine_N-AcTrnsfr"/>
</dbReference>
<feature type="domain" description="N-acetyltransferase" evidence="1">
    <location>
        <begin position="8"/>
        <end position="158"/>
    </location>
</feature>
<dbReference type="PANTHER" id="PTHR42919">
    <property type="entry name" value="N-ALPHA-ACETYLTRANSFERASE"/>
    <property type="match status" value="1"/>
</dbReference>
<accession>A0AAE3M4R8</accession>
<comment type="caution">
    <text evidence="2">The sequence shown here is derived from an EMBL/GenBank/DDBJ whole genome shotgun (WGS) entry which is preliminary data.</text>
</comment>
<evidence type="ECO:0000313" key="3">
    <source>
        <dbReference type="Proteomes" id="UP001209229"/>
    </source>
</evidence>
<organism evidence="2 3">
    <name type="scientific">Plebeiibacterium sediminum</name>
    <dbReference type="NCBI Taxonomy" id="2992112"/>
    <lineage>
        <taxon>Bacteria</taxon>
        <taxon>Pseudomonadati</taxon>
        <taxon>Bacteroidota</taxon>
        <taxon>Bacteroidia</taxon>
        <taxon>Marinilabiliales</taxon>
        <taxon>Marinilabiliaceae</taxon>
        <taxon>Plebeiibacterium</taxon>
    </lineage>
</organism>
<proteinExistence type="predicted"/>
<dbReference type="GO" id="GO:0016747">
    <property type="term" value="F:acyltransferase activity, transferring groups other than amino-acyl groups"/>
    <property type="evidence" value="ECO:0007669"/>
    <property type="project" value="InterPro"/>
</dbReference>
<dbReference type="Gene3D" id="3.40.630.30">
    <property type="match status" value="1"/>
</dbReference>
<dbReference type="Proteomes" id="UP001209229">
    <property type="component" value="Unassembled WGS sequence"/>
</dbReference>
<dbReference type="InterPro" id="IPR000182">
    <property type="entry name" value="GNAT_dom"/>
</dbReference>
<dbReference type="Pfam" id="PF00583">
    <property type="entry name" value="Acetyltransf_1"/>
    <property type="match status" value="1"/>
</dbReference>
<dbReference type="AlphaFoldDB" id="A0AAE3M4R8"/>
<dbReference type="SUPFAM" id="SSF55729">
    <property type="entry name" value="Acyl-CoA N-acyltransferases (Nat)"/>
    <property type="match status" value="1"/>
</dbReference>